<proteinExistence type="predicted"/>
<reference evidence="1 4" key="2">
    <citation type="submission" date="2019-04" db="EMBL/GenBank/DDBJ databases">
        <authorList>
            <consortium name="NARMS: The National Antimicrobial Resistance Monitoring System"/>
        </authorList>
    </citation>
    <scope>NUCLEOTIDE SEQUENCE [LARGE SCALE GENOMIC DNA]</scope>
    <source>
        <strain evidence="1 4">FSIS11919500</strain>
    </source>
</reference>
<evidence type="ECO:0000313" key="4">
    <source>
        <dbReference type="Proteomes" id="UP000531916"/>
    </source>
</evidence>
<evidence type="ECO:0000313" key="1">
    <source>
        <dbReference type="EMBL" id="EFC2246548.1"/>
    </source>
</evidence>
<dbReference type="EMBL" id="AASEPP010000016">
    <property type="protein sequence ID" value="EFC2246548.1"/>
    <property type="molecule type" value="Genomic_DNA"/>
</dbReference>
<dbReference type="AlphaFoldDB" id="A0A2I2HW20"/>
<comment type="caution">
    <text evidence="1">The sequence shown here is derived from an EMBL/GenBank/DDBJ whole genome shotgun (WGS) entry which is preliminary data.</text>
</comment>
<protein>
    <submittedName>
        <fullName evidence="1">Uncharacterized protein</fullName>
    </submittedName>
</protein>
<dbReference type="Proteomes" id="UP000531916">
    <property type="component" value="Unassembled WGS sequence"/>
</dbReference>
<sequence>MFTGSVVDYMKFSTFVLLACLSSLPTVLNFVFPVGVLRTRSCLLCHVFLPAMPPRCFSRWR</sequence>
<accession>A0A2I2HW20</accession>
<reference evidence="2 3" key="1">
    <citation type="submission" date="2018-07" db="EMBL/GenBank/DDBJ databases">
        <title>Whole Genome Sequence Analysis of Avian Pathogenic E. coli - An Australian Perspective.</title>
        <authorList>
            <person name="Cummins M.L."/>
            <person name="Reid C.J."/>
            <person name="Roy Chowdhury P."/>
            <person name="Bushell R."/>
            <person name="Esbert N."/>
            <person name="Tivendale K.A."/>
            <person name="Noormohammadi A.H."/>
            <person name="Islam S."/>
            <person name="Marenda M.S."/>
            <person name="Browning G.F."/>
            <person name="Markham P.F."/>
            <person name="Djordjevic S.P."/>
        </authorList>
    </citation>
    <scope>NUCLEOTIDE SEQUENCE [LARGE SCALE GENOMIC DNA]</scope>
    <source>
        <strain evidence="2 3">AVC211</strain>
    </source>
</reference>
<evidence type="ECO:0000313" key="3">
    <source>
        <dbReference type="Proteomes" id="UP000253687"/>
    </source>
</evidence>
<dbReference type="Proteomes" id="UP000253687">
    <property type="component" value="Unassembled WGS sequence"/>
</dbReference>
<dbReference type="EMBL" id="QOGZ01000002">
    <property type="protein sequence ID" value="RDA43160.1"/>
    <property type="molecule type" value="Genomic_DNA"/>
</dbReference>
<gene>
    <name evidence="2" type="ORF">DTL43_03080</name>
    <name evidence="1" type="ORF">E5H86_12155</name>
</gene>
<organism evidence="1 4">
    <name type="scientific">Escherichia coli</name>
    <dbReference type="NCBI Taxonomy" id="562"/>
    <lineage>
        <taxon>Bacteria</taxon>
        <taxon>Pseudomonadati</taxon>
        <taxon>Pseudomonadota</taxon>
        <taxon>Gammaproteobacteria</taxon>
        <taxon>Enterobacterales</taxon>
        <taxon>Enterobacteriaceae</taxon>
        <taxon>Escherichia</taxon>
    </lineage>
</organism>
<evidence type="ECO:0000313" key="2">
    <source>
        <dbReference type="EMBL" id="RDA43160.1"/>
    </source>
</evidence>
<name>A0A2I2HW20_ECOLX</name>